<protein>
    <submittedName>
        <fullName evidence="5">4'-phosphopantetheinyl transferase</fullName>
    </submittedName>
</protein>
<evidence type="ECO:0000256" key="1">
    <source>
        <dbReference type="ARBA" id="ARBA00010990"/>
    </source>
</evidence>
<feature type="domain" description="4'-phosphopantetheinyl transferase N-terminal" evidence="4">
    <location>
        <begin position="45"/>
        <end position="122"/>
    </location>
</feature>
<dbReference type="InterPro" id="IPR008278">
    <property type="entry name" value="4-PPantetheinyl_Trfase_dom"/>
</dbReference>
<dbReference type="Pfam" id="PF22624">
    <property type="entry name" value="AASDHPPT_N"/>
    <property type="match status" value="1"/>
</dbReference>
<keyword evidence="2 5" id="KW-0808">Transferase</keyword>
<dbReference type="GO" id="GO:0005829">
    <property type="term" value="C:cytosol"/>
    <property type="evidence" value="ECO:0007669"/>
    <property type="project" value="TreeGrafter"/>
</dbReference>
<dbReference type="Proteomes" id="UP000248054">
    <property type="component" value="Unassembled WGS sequence"/>
</dbReference>
<dbReference type="InterPro" id="IPR055066">
    <property type="entry name" value="AASDHPPT_N"/>
</dbReference>
<dbReference type="GO" id="GO:0008897">
    <property type="term" value="F:holo-[acyl-carrier-protein] synthase activity"/>
    <property type="evidence" value="ECO:0007669"/>
    <property type="project" value="InterPro"/>
</dbReference>
<evidence type="ECO:0000259" key="4">
    <source>
        <dbReference type="Pfam" id="PF22624"/>
    </source>
</evidence>
<dbReference type="Gene3D" id="3.90.470.20">
    <property type="entry name" value="4'-phosphopantetheinyl transferase domain"/>
    <property type="match status" value="2"/>
</dbReference>
<comment type="similarity">
    <text evidence="1">Belongs to the P-Pant transferase superfamily. Gsp/Sfp/HetI/AcpT family.</text>
</comment>
<dbReference type="EMBL" id="QJTD01000002">
    <property type="protein sequence ID" value="PYE81945.1"/>
    <property type="molecule type" value="Genomic_DNA"/>
</dbReference>
<evidence type="ECO:0000313" key="5">
    <source>
        <dbReference type="EMBL" id="PYE81945.1"/>
    </source>
</evidence>
<evidence type="ECO:0000313" key="6">
    <source>
        <dbReference type="Proteomes" id="UP000248054"/>
    </source>
</evidence>
<organism evidence="5 6">
    <name type="scientific">Winogradskyella epiphytica</name>
    <dbReference type="NCBI Taxonomy" id="262005"/>
    <lineage>
        <taxon>Bacteria</taxon>
        <taxon>Pseudomonadati</taxon>
        <taxon>Bacteroidota</taxon>
        <taxon>Flavobacteriia</taxon>
        <taxon>Flavobacteriales</taxon>
        <taxon>Flavobacteriaceae</taxon>
        <taxon>Winogradskyella</taxon>
    </lineage>
</organism>
<dbReference type="InterPro" id="IPR037143">
    <property type="entry name" value="4-PPantetheinyl_Trfase_dom_sf"/>
</dbReference>
<accession>A0A2V4XFW0</accession>
<name>A0A2V4XFW0_9FLAO</name>
<proteinExistence type="inferred from homology"/>
<gene>
    <name evidence="5" type="ORF">DFQ11_102525</name>
</gene>
<dbReference type="PANTHER" id="PTHR12215:SF10">
    <property type="entry name" value="L-AMINOADIPATE-SEMIALDEHYDE DEHYDROGENASE-PHOSPHOPANTETHEINYL TRANSFERASE"/>
    <property type="match status" value="1"/>
</dbReference>
<dbReference type="Pfam" id="PF01648">
    <property type="entry name" value="ACPS"/>
    <property type="match status" value="1"/>
</dbReference>
<dbReference type="GO" id="GO:0000287">
    <property type="term" value="F:magnesium ion binding"/>
    <property type="evidence" value="ECO:0007669"/>
    <property type="project" value="InterPro"/>
</dbReference>
<evidence type="ECO:0000259" key="3">
    <source>
        <dbReference type="Pfam" id="PF01648"/>
    </source>
</evidence>
<dbReference type="AlphaFoldDB" id="A0A2V4XFW0"/>
<comment type="caution">
    <text evidence="5">The sequence shown here is derived from an EMBL/GenBank/DDBJ whole genome shotgun (WGS) entry which is preliminary data.</text>
</comment>
<dbReference type="OrthoDB" id="9808281at2"/>
<feature type="domain" description="4'-phosphopantetheinyl transferase" evidence="3">
    <location>
        <begin position="128"/>
        <end position="213"/>
    </location>
</feature>
<dbReference type="PANTHER" id="PTHR12215">
    <property type="entry name" value="PHOSPHOPANTETHEINE TRANSFERASE"/>
    <property type="match status" value="1"/>
</dbReference>
<dbReference type="InterPro" id="IPR050559">
    <property type="entry name" value="P-Pant_transferase_sf"/>
</dbReference>
<sequence length="252" mass="28649">MSSKLYCGNSEVIQEGESAGNLLNSDVKLFKIVLSDYYKVIDALSNSLTIAEKERAERYRQTKDKNRFIVSRSLLKHLLAEESGADIAKITLEKHTNHKPYLPSDKSLHFNVSHAGDIALIAISKYEIGVDIEFIDNEFNYTEILPTVFSKEEIKLIHESKNKRHSFYKFWTRKEAIVKAIGRGIDDALIKIPVINQLHTVPLNLMAGYDIVRVLSFDISENYVASLAVCAPIYDFHNLHIHEAPIAEEFLV</sequence>
<evidence type="ECO:0000256" key="2">
    <source>
        <dbReference type="ARBA" id="ARBA00022679"/>
    </source>
</evidence>
<keyword evidence="6" id="KW-1185">Reference proteome</keyword>
<reference evidence="5 6" key="1">
    <citation type="submission" date="2018-06" db="EMBL/GenBank/DDBJ databases">
        <title>Genomic Encyclopedia of Type Strains, Phase III (KMG-III): the genomes of soil and plant-associated and newly described type strains.</title>
        <authorList>
            <person name="Whitman W."/>
        </authorList>
    </citation>
    <scope>NUCLEOTIDE SEQUENCE [LARGE SCALE GENOMIC DNA]</scope>
    <source>
        <strain evidence="5 6">CECT 7945</strain>
    </source>
</reference>
<dbReference type="GO" id="GO:0019878">
    <property type="term" value="P:lysine biosynthetic process via aminoadipic acid"/>
    <property type="evidence" value="ECO:0007669"/>
    <property type="project" value="TreeGrafter"/>
</dbReference>
<dbReference type="RefSeq" id="WP_158524990.1">
    <property type="nucleotide sequence ID" value="NZ_BMWQ01000002.1"/>
</dbReference>
<dbReference type="SUPFAM" id="SSF56214">
    <property type="entry name" value="4'-phosphopantetheinyl transferase"/>
    <property type="match status" value="2"/>
</dbReference>